<comment type="caution">
    <text evidence="3">The sequence shown here is derived from an EMBL/GenBank/DDBJ whole genome shotgun (WGS) entry which is preliminary data.</text>
</comment>
<keyword evidence="4" id="KW-1185">Reference proteome</keyword>
<keyword evidence="2" id="KW-0472">Membrane</keyword>
<name>A0A1Y1W700_9FUNG</name>
<reference evidence="3 4" key="1">
    <citation type="submission" date="2016-07" db="EMBL/GenBank/DDBJ databases">
        <title>Pervasive Adenine N6-methylation of Active Genes in Fungi.</title>
        <authorList>
            <consortium name="DOE Joint Genome Institute"/>
            <person name="Mondo S.J."/>
            <person name="Dannebaum R.O."/>
            <person name="Kuo R.C."/>
            <person name="Labutti K."/>
            <person name="Haridas S."/>
            <person name="Kuo A."/>
            <person name="Salamov A."/>
            <person name="Ahrendt S.R."/>
            <person name="Lipzen A."/>
            <person name="Sullivan W."/>
            <person name="Andreopoulos W.B."/>
            <person name="Clum A."/>
            <person name="Lindquist E."/>
            <person name="Daum C."/>
            <person name="Ramamoorthy G.K."/>
            <person name="Gryganskyi A."/>
            <person name="Culley D."/>
            <person name="Magnuson J.K."/>
            <person name="James T.Y."/>
            <person name="O'Malley M.A."/>
            <person name="Stajich J.E."/>
            <person name="Spatafora J.W."/>
            <person name="Visel A."/>
            <person name="Grigoriev I.V."/>
        </authorList>
    </citation>
    <scope>NUCLEOTIDE SEQUENCE [LARGE SCALE GENOMIC DNA]</scope>
    <source>
        <strain evidence="3 4">ATCC 12442</strain>
    </source>
</reference>
<evidence type="ECO:0000313" key="4">
    <source>
        <dbReference type="Proteomes" id="UP000193922"/>
    </source>
</evidence>
<dbReference type="GeneID" id="63806432"/>
<protein>
    <recommendedName>
        <fullName evidence="5">DUF1746 domain-containing protein</fullName>
    </recommendedName>
</protein>
<dbReference type="RefSeq" id="XP_040742840.1">
    <property type="nucleotide sequence ID" value="XM_040889784.1"/>
</dbReference>
<evidence type="ECO:0000256" key="1">
    <source>
        <dbReference type="SAM" id="MobiDB-lite"/>
    </source>
</evidence>
<dbReference type="Proteomes" id="UP000193922">
    <property type="component" value="Unassembled WGS sequence"/>
</dbReference>
<keyword evidence="2" id="KW-1133">Transmembrane helix</keyword>
<feature type="compositionally biased region" description="Polar residues" evidence="1">
    <location>
        <begin position="314"/>
        <end position="334"/>
    </location>
</feature>
<dbReference type="EMBL" id="MCFD01000008">
    <property type="protein sequence ID" value="ORX69108.1"/>
    <property type="molecule type" value="Genomic_DNA"/>
</dbReference>
<evidence type="ECO:0000313" key="3">
    <source>
        <dbReference type="EMBL" id="ORX69108.1"/>
    </source>
</evidence>
<feature type="region of interest" description="Disordered" evidence="1">
    <location>
        <begin position="311"/>
        <end position="342"/>
    </location>
</feature>
<sequence length="342" mass="36709">MSAPNSPNQYIPLGERASSVLPHPQLAERSPVATPQPTDRNLEEPDGVDDAMDRDGGSDDDNDSDYVDEEAMLEEAAETLGFRVAVRRHSQQDLLDMADFLLTFIYLYTFLVDKSIVNAMVRYVASITAMYPRTNYGVGVALSVMALANSLSIARHISMGLSQHGFDATGALVDFIGCSSPHLVLVLLVDLFALFIEFVRVFAYSPMHFAKARTARVLALILAAERADDIVSALAEQIGEGSGSDTATPEQMAAATGNEDDQVVLSIDSGSPPQQGDSISSPSALVFTVFAVSRASIAACVRLDSELRRRFAEASQQEDPPEDSPSTVAGITVTTRERASSS</sequence>
<dbReference type="OrthoDB" id="10464362at2759"/>
<evidence type="ECO:0000256" key="2">
    <source>
        <dbReference type="SAM" id="Phobius"/>
    </source>
</evidence>
<organism evidence="3 4">
    <name type="scientific">Linderina pennispora</name>
    <dbReference type="NCBI Taxonomy" id="61395"/>
    <lineage>
        <taxon>Eukaryota</taxon>
        <taxon>Fungi</taxon>
        <taxon>Fungi incertae sedis</taxon>
        <taxon>Zoopagomycota</taxon>
        <taxon>Kickxellomycotina</taxon>
        <taxon>Kickxellomycetes</taxon>
        <taxon>Kickxellales</taxon>
        <taxon>Kickxellaceae</taxon>
        <taxon>Linderina</taxon>
    </lineage>
</organism>
<feature type="transmembrane region" description="Helical" evidence="2">
    <location>
        <begin position="100"/>
        <end position="124"/>
    </location>
</feature>
<keyword evidence="2" id="KW-0812">Transmembrane</keyword>
<dbReference type="AlphaFoldDB" id="A0A1Y1W700"/>
<feature type="transmembrane region" description="Helical" evidence="2">
    <location>
        <begin position="182"/>
        <end position="203"/>
    </location>
</feature>
<feature type="region of interest" description="Disordered" evidence="1">
    <location>
        <begin position="1"/>
        <end position="65"/>
    </location>
</feature>
<accession>A0A1Y1W700</accession>
<gene>
    <name evidence="3" type="ORF">DL89DRAFT_284440</name>
</gene>
<proteinExistence type="predicted"/>
<evidence type="ECO:0008006" key="5">
    <source>
        <dbReference type="Google" id="ProtNLM"/>
    </source>
</evidence>
<feature type="transmembrane region" description="Helical" evidence="2">
    <location>
        <begin position="136"/>
        <end position="157"/>
    </location>
</feature>